<dbReference type="GO" id="GO:0003735">
    <property type="term" value="F:structural constituent of ribosome"/>
    <property type="evidence" value="ECO:0007669"/>
    <property type="project" value="TreeGrafter"/>
</dbReference>
<dbReference type="InterPro" id="IPR050437">
    <property type="entry name" value="Ribos_protein_bS1-like"/>
</dbReference>
<name>A0A2M8KU17_9BACT</name>
<accession>A0A2M8KU17</accession>
<dbReference type="Proteomes" id="UP000231569">
    <property type="component" value="Unassembled WGS sequence"/>
</dbReference>
<dbReference type="GO" id="GO:1990904">
    <property type="term" value="C:ribonucleoprotein complex"/>
    <property type="evidence" value="ECO:0007669"/>
    <property type="project" value="UniProtKB-KW"/>
</dbReference>
<evidence type="ECO:0000256" key="3">
    <source>
        <dbReference type="ARBA" id="ARBA00023274"/>
    </source>
</evidence>
<dbReference type="GO" id="GO:0003729">
    <property type="term" value="F:mRNA binding"/>
    <property type="evidence" value="ECO:0007669"/>
    <property type="project" value="TreeGrafter"/>
</dbReference>
<evidence type="ECO:0000256" key="1">
    <source>
        <dbReference type="ARBA" id="ARBA00006767"/>
    </source>
</evidence>
<dbReference type="SMART" id="SM00316">
    <property type="entry name" value="S1"/>
    <property type="match status" value="4"/>
</dbReference>
<protein>
    <recommendedName>
        <fullName evidence="4">S1 motif domain-containing protein</fullName>
    </recommendedName>
</protein>
<dbReference type="Gene3D" id="2.40.50.140">
    <property type="entry name" value="Nucleic acid-binding proteins"/>
    <property type="match status" value="4"/>
</dbReference>
<dbReference type="PRINTS" id="PR00681">
    <property type="entry name" value="RIBOSOMALS1"/>
</dbReference>
<evidence type="ECO:0000313" key="6">
    <source>
        <dbReference type="Proteomes" id="UP000231569"/>
    </source>
</evidence>
<evidence type="ECO:0000259" key="4">
    <source>
        <dbReference type="PROSITE" id="PS50126"/>
    </source>
</evidence>
<dbReference type="PANTHER" id="PTHR10724">
    <property type="entry name" value="30S RIBOSOMAL PROTEIN S1"/>
    <property type="match status" value="1"/>
</dbReference>
<feature type="domain" description="S1 motif" evidence="4">
    <location>
        <begin position="204"/>
        <end position="277"/>
    </location>
</feature>
<feature type="domain" description="S1 motif" evidence="4">
    <location>
        <begin position="294"/>
        <end position="357"/>
    </location>
</feature>
<dbReference type="Pfam" id="PF00575">
    <property type="entry name" value="S1"/>
    <property type="match status" value="3"/>
</dbReference>
<dbReference type="PANTHER" id="PTHR10724:SF7">
    <property type="entry name" value="SMALL RIBOSOMAL SUBUNIT PROTEIN BS1C"/>
    <property type="match status" value="1"/>
</dbReference>
<dbReference type="GO" id="GO:0006412">
    <property type="term" value="P:translation"/>
    <property type="evidence" value="ECO:0007669"/>
    <property type="project" value="TreeGrafter"/>
</dbReference>
<dbReference type="AlphaFoldDB" id="A0A2M8KU17"/>
<evidence type="ECO:0000313" key="5">
    <source>
        <dbReference type="EMBL" id="PJE63432.1"/>
    </source>
</evidence>
<organism evidence="5 6">
    <name type="scientific">Candidatus Roizmanbacteria bacterium CG10_big_fil_rev_8_21_14_0_10_45_7</name>
    <dbReference type="NCBI Taxonomy" id="1974854"/>
    <lineage>
        <taxon>Bacteria</taxon>
        <taxon>Candidatus Roizmaniibacteriota</taxon>
    </lineage>
</organism>
<keyword evidence="2" id="KW-0689">Ribosomal protein</keyword>
<gene>
    <name evidence="5" type="ORF">COU89_03330</name>
</gene>
<comment type="caution">
    <text evidence="5">The sequence shown here is derived from an EMBL/GenBank/DDBJ whole genome shotgun (WGS) entry which is preliminary data.</text>
</comment>
<feature type="domain" description="S1 motif" evidence="4">
    <location>
        <begin position="122"/>
        <end position="188"/>
    </location>
</feature>
<proteinExistence type="inferred from homology"/>
<dbReference type="SUPFAM" id="SSF50249">
    <property type="entry name" value="Nucleic acid-binding proteins"/>
    <property type="match status" value="4"/>
</dbReference>
<dbReference type="InterPro" id="IPR012340">
    <property type="entry name" value="NA-bd_OB-fold"/>
</dbReference>
<sequence length="367" mass="41931">MATDNKKKIAHKSLIRTPRSMEELLKSGPVIPNIQSGQVIDARIISIGKRDMLFDIGWKTNAILVQSETKEIGTFKTYLKENQKIPVKIITLEAKGGFPVVSLQQFFEQGKWDILKVNFEKEEQVEVEVLNKGKGGLFIQVMGIRGVIPKIQLTREFLQEPEKLTGKKIKVKILEVDREKNRLVVSQKAAALNLTQSKLQKMFGEIKENETYTCRVIGFSDFGIFCEVNGIEGLVHISEISWKKVTDPRQYAKEGQDIKAMVLKKNVQDYKLTLSIKRLENDPWQEIESKYPNDVEFKGKVVRKEAYGYFVRLEPGIEGLIHSSKIGPETTLEIDKDVMVYVERIDKKNRKMSLVPAVSTGKPLMYR</sequence>
<comment type="similarity">
    <text evidence="1">Belongs to the bacterial ribosomal protein bS1 family.</text>
</comment>
<reference evidence="6" key="1">
    <citation type="submission" date="2017-09" db="EMBL/GenBank/DDBJ databases">
        <title>Depth-based differentiation of microbial function through sediment-hosted aquifers and enrichment of novel symbionts in the deep terrestrial subsurface.</title>
        <authorList>
            <person name="Probst A.J."/>
            <person name="Ladd B."/>
            <person name="Jarett J.K."/>
            <person name="Geller-Mcgrath D.E."/>
            <person name="Sieber C.M.K."/>
            <person name="Emerson J.B."/>
            <person name="Anantharaman K."/>
            <person name="Thomas B.C."/>
            <person name="Malmstrom R."/>
            <person name="Stieglmeier M."/>
            <person name="Klingl A."/>
            <person name="Woyke T."/>
            <person name="Ryan C.M."/>
            <person name="Banfield J.F."/>
        </authorList>
    </citation>
    <scope>NUCLEOTIDE SEQUENCE [LARGE SCALE GENOMIC DNA]</scope>
</reference>
<dbReference type="EMBL" id="PFEE01000069">
    <property type="protein sequence ID" value="PJE63432.1"/>
    <property type="molecule type" value="Genomic_DNA"/>
</dbReference>
<keyword evidence="3" id="KW-0687">Ribonucleoprotein</keyword>
<dbReference type="PROSITE" id="PS50126">
    <property type="entry name" value="S1"/>
    <property type="match status" value="3"/>
</dbReference>
<dbReference type="InterPro" id="IPR003029">
    <property type="entry name" value="S1_domain"/>
</dbReference>
<evidence type="ECO:0000256" key="2">
    <source>
        <dbReference type="ARBA" id="ARBA00022980"/>
    </source>
</evidence>
<dbReference type="CDD" id="cd04465">
    <property type="entry name" value="S1_RPS1_repeat_ec2_hs2"/>
    <property type="match status" value="1"/>
</dbReference>
<dbReference type="InterPro" id="IPR035104">
    <property type="entry name" value="Ribosomal_protein_S1-like"/>
</dbReference>
<dbReference type="GO" id="GO:0005840">
    <property type="term" value="C:ribosome"/>
    <property type="evidence" value="ECO:0007669"/>
    <property type="project" value="UniProtKB-KW"/>
</dbReference>